<evidence type="ECO:0000313" key="2">
    <source>
        <dbReference type="Proteomes" id="UP000298390"/>
    </source>
</evidence>
<name>A0A4Y9XUH8_9APHY</name>
<gene>
    <name evidence="1" type="ORF">EVJ58_g9808</name>
</gene>
<protein>
    <submittedName>
        <fullName evidence="1">Uncharacterized protein</fullName>
    </submittedName>
</protein>
<accession>A0A4Y9XUH8</accession>
<organism evidence="1 2">
    <name type="scientific">Rhodofomes roseus</name>
    <dbReference type="NCBI Taxonomy" id="34475"/>
    <lineage>
        <taxon>Eukaryota</taxon>
        <taxon>Fungi</taxon>
        <taxon>Dikarya</taxon>
        <taxon>Basidiomycota</taxon>
        <taxon>Agaricomycotina</taxon>
        <taxon>Agaricomycetes</taxon>
        <taxon>Polyporales</taxon>
        <taxon>Rhodofomes</taxon>
    </lineage>
</organism>
<dbReference type="EMBL" id="SEKV01000917">
    <property type="protein sequence ID" value="TFY52801.1"/>
    <property type="molecule type" value="Genomic_DNA"/>
</dbReference>
<comment type="caution">
    <text evidence="1">The sequence shown here is derived from an EMBL/GenBank/DDBJ whole genome shotgun (WGS) entry which is preliminary data.</text>
</comment>
<evidence type="ECO:0000313" key="1">
    <source>
        <dbReference type="EMBL" id="TFY52801.1"/>
    </source>
</evidence>
<sequence length="161" mass="18191">MTPTLRKRCIPYMNFEDKDAITAVNLARLTQSDTVLPPPPGAIHLCSASQRPLAEWCGAPRWQALLAAARGRFSWLYRQPKINVSIECIDKEECTANLESMAKEIVQIGLVANINVLNPIADEVEQGELCDNCWKMVQDEDHDSRGAIWYRLREYMGVTIT</sequence>
<reference evidence="1 2" key="1">
    <citation type="submission" date="2019-01" db="EMBL/GenBank/DDBJ databases">
        <title>Genome sequencing of the rare red list fungi Fomitopsis rosea.</title>
        <authorList>
            <person name="Buettner E."/>
            <person name="Kellner H."/>
        </authorList>
    </citation>
    <scope>NUCLEOTIDE SEQUENCE [LARGE SCALE GENOMIC DNA]</scope>
    <source>
        <strain evidence="1 2">DSM 105464</strain>
    </source>
</reference>
<dbReference type="AlphaFoldDB" id="A0A4Y9XUH8"/>
<proteinExistence type="predicted"/>
<dbReference type="Proteomes" id="UP000298390">
    <property type="component" value="Unassembled WGS sequence"/>
</dbReference>